<feature type="region of interest" description="Disordered" evidence="1">
    <location>
        <begin position="1"/>
        <end position="70"/>
    </location>
</feature>
<dbReference type="Proteomes" id="UP000822688">
    <property type="component" value="Chromosome 6"/>
</dbReference>
<accession>A0A8T0HC50</accession>
<evidence type="ECO:0000256" key="1">
    <source>
        <dbReference type="SAM" id="MobiDB-lite"/>
    </source>
</evidence>
<sequence length="156" mass="16788">MSGMGRGSRTSSPKSNSSRHSSPSPKQATKPNSPEEGQVIRPHSVPSNREQGTDHQGTSSGKSSTGGSIVNYVKKNRKAVQKYYKSTGVPITPGEPSEITVHSVPLRTKIGTPHLIGDELGTPSNKGSSFFLSASHNGVRDFHRRVTPKKQQNSER</sequence>
<dbReference type="EMBL" id="CM026427">
    <property type="protein sequence ID" value="KAG0568840.1"/>
    <property type="molecule type" value="Genomic_DNA"/>
</dbReference>
<name>A0A8T0HC50_CERPU</name>
<comment type="caution">
    <text evidence="2">The sequence shown here is derived from an EMBL/GenBank/DDBJ whole genome shotgun (WGS) entry which is preliminary data.</text>
</comment>
<dbReference type="AlphaFoldDB" id="A0A8T0HC50"/>
<keyword evidence="3" id="KW-1185">Reference proteome</keyword>
<reference evidence="2 3" key="1">
    <citation type="submission" date="2020-06" db="EMBL/GenBank/DDBJ databases">
        <title>WGS assembly of Ceratodon purpureus strain R40.</title>
        <authorList>
            <person name="Carey S.B."/>
            <person name="Jenkins J."/>
            <person name="Shu S."/>
            <person name="Lovell J.T."/>
            <person name="Sreedasyam A."/>
            <person name="Maumus F."/>
            <person name="Tiley G.P."/>
            <person name="Fernandez-Pozo N."/>
            <person name="Barry K."/>
            <person name="Chen C."/>
            <person name="Wang M."/>
            <person name="Lipzen A."/>
            <person name="Daum C."/>
            <person name="Saski C.A."/>
            <person name="Payton A.C."/>
            <person name="Mcbreen J.C."/>
            <person name="Conrad R.E."/>
            <person name="Kollar L.M."/>
            <person name="Olsson S."/>
            <person name="Huttunen S."/>
            <person name="Landis J.B."/>
            <person name="Wickett N.J."/>
            <person name="Johnson M.G."/>
            <person name="Rensing S.A."/>
            <person name="Grimwood J."/>
            <person name="Schmutz J."/>
            <person name="Mcdaniel S.F."/>
        </authorList>
    </citation>
    <scope>NUCLEOTIDE SEQUENCE [LARGE SCALE GENOMIC DNA]</scope>
    <source>
        <strain evidence="2 3">R40</strain>
    </source>
</reference>
<organism evidence="2 3">
    <name type="scientific">Ceratodon purpureus</name>
    <name type="common">Fire moss</name>
    <name type="synonym">Dicranum purpureum</name>
    <dbReference type="NCBI Taxonomy" id="3225"/>
    <lineage>
        <taxon>Eukaryota</taxon>
        <taxon>Viridiplantae</taxon>
        <taxon>Streptophyta</taxon>
        <taxon>Embryophyta</taxon>
        <taxon>Bryophyta</taxon>
        <taxon>Bryophytina</taxon>
        <taxon>Bryopsida</taxon>
        <taxon>Dicranidae</taxon>
        <taxon>Pseudoditrichales</taxon>
        <taxon>Ditrichaceae</taxon>
        <taxon>Ceratodon</taxon>
    </lineage>
</organism>
<evidence type="ECO:0000313" key="3">
    <source>
        <dbReference type="Proteomes" id="UP000822688"/>
    </source>
</evidence>
<evidence type="ECO:0000313" key="2">
    <source>
        <dbReference type="EMBL" id="KAG0568840.1"/>
    </source>
</evidence>
<protein>
    <submittedName>
        <fullName evidence="2">Uncharacterized protein</fullName>
    </submittedName>
</protein>
<feature type="compositionally biased region" description="Polar residues" evidence="1">
    <location>
        <begin position="45"/>
        <end position="56"/>
    </location>
</feature>
<gene>
    <name evidence="2" type="ORF">KC19_6G048400</name>
</gene>
<feature type="compositionally biased region" description="Low complexity" evidence="1">
    <location>
        <begin position="7"/>
        <end position="25"/>
    </location>
</feature>
<feature type="compositionally biased region" description="Low complexity" evidence="1">
    <location>
        <begin position="57"/>
        <end position="68"/>
    </location>
</feature>
<proteinExistence type="predicted"/>